<geneLocation type="plastid" evidence="2"/>
<dbReference type="AlphaFoldDB" id="A0A2Z5ZAD0"/>
<reference evidence="2" key="1">
    <citation type="submission" date="2018-02" db="EMBL/GenBank/DDBJ databases">
        <title>Evolution and diversity of non-photosynthetic diatom plastid genomes.</title>
        <authorList>
            <person name="Kamikawa R."/>
            <person name="Ishii K."/>
        </authorList>
    </citation>
    <scope>NUCLEOTIDE SEQUENCE</scope>
    <source>
        <strain evidence="2">NIES 3576</strain>
    </source>
</reference>
<dbReference type="EMBL" id="AP018508">
    <property type="protein sequence ID" value="BBC77633.1"/>
    <property type="molecule type" value="Genomic_DNA"/>
</dbReference>
<gene>
    <name evidence="2" type="primary">ycf89_2</name>
    <name evidence="1" type="synonym">ycf89_1</name>
</gene>
<keyword evidence="2" id="KW-0934">Plastid</keyword>
<evidence type="ECO:0000313" key="1">
    <source>
        <dbReference type="EMBL" id="BBC77633.1"/>
    </source>
</evidence>
<evidence type="ECO:0000313" key="2">
    <source>
        <dbReference type="EMBL" id="BBC77660.1"/>
    </source>
</evidence>
<accession>A0A2Z5ZAD0</accession>
<dbReference type="EMBL" id="AP018508">
    <property type="protein sequence ID" value="BBC77660.1"/>
    <property type="molecule type" value="Genomic_DNA"/>
</dbReference>
<name>A0A2Z5ZAD0_9STRA</name>
<organism evidence="2">
    <name type="scientific">Nitzschia sp. NIES-3576</name>
    <dbReference type="NCBI Taxonomy" id="2083273"/>
    <lineage>
        <taxon>Eukaryota</taxon>
        <taxon>Sar</taxon>
        <taxon>Stramenopiles</taxon>
        <taxon>Ochrophyta</taxon>
        <taxon>Bacillariophyta</taxon>
        <taxon>Bacillariophyceae</taxon>
        <taxon>Bacillariophycidae</taxon>
        <taxon>Bacillariales</taxon>
        <taxon>Bacillariaceae</taxon>
        <taxon>Nitzschia</taxon>
    </lineage>
</organism>
<sequence>MTTIGDFILLKLIWIIHKIFRIFSYFLGHPFNKGIKITHTFSDFSKPEHITLWPGIQPALKWTEIFFTPVPKMNLIKKYNQKKFYTSFFTFDYSNINFLPNLISKTFYTHFKIYNEIDSLRKLRKNLFLWPMTYAHMLDIRATSSWFARFNPFDFPWNYFCILIDPFENYITRFLPVELFQVSIEMPFLLLVFGFLADQANHLVYTLPYISSEIKPSGIFIRRKLKKVLMFSTIPILWCKFRIPNDIREFWYSKHFNIIQFLILIKKDLNIDILPDRLI</sequence>
<proteinExistence type="predicted"/>
<protein>
    <submittedName>
        <fullName evidence="2">Uncharacterized protein</fullName>
    </submittedName>
</protein>